<comment type="cofactor">
    <cofactor evidence="1">
        <name>FAD</name>
        <dbReference type="ChEBI" id="CHEBI:57692"/>
    </cofactor>
</comment>
<dbReference type="InterPro" id="IPR023753">
    <property type="entry name" value="FAD/NAD-binding_dom"/>
</dbReference>
<evidence type="ECO:0000313" key="7">
    <source>
        <dbReference type="EMBL" id="GHO86041.1"/>
    </source>
</evidence>
<evidence type="ECO:0000256" key="2">
    <source>
        <dbReference type="ARBA" id="ARBA00007532"/>
    </source>
</evidence>
<keyword evidence="4" id="KW-0274">FAD</keyword>
<dbReference type="InterPro" id="IPR004099">
    <property type="entry name" value="Pyr_nucl-diS_OxRdtase_dimer"/>
</dbReference>
<accession>A0ABQ3VLT3</accession>
<evidence type="ECO:0000259" key="6">
    <source>
        <dbReference type="Pfam" id="PF07992"/>
    </source>
</evidence>
<comment type="similarity">
    <text evidence="2">Belongs to the class-I pyridine nucleotide-disulfide oxidoreductase family.</text>
</comment>
<evidence type="ECO:0000313" key="8">
    <source>
        <dbReference type="Proteomes" id="UP000635565"/>
    </source>
</evidence>
<feature type="domain" description="FAD/NAD(P)-binding" evidence="6">
    <location>
        <begin position="7"/>
        <end position="327"/>
    </location>
</feature>
<gene>
    <name evidence="7" type="ORF">KSZ_40470</name>
</gene>
<dbReference type="PRINTS" id="PR00411">
    <property type="entry name" value="PNDRDTASEI"/>
</dbReference>
<dbReference type="InterPro" id="IPR001100">
    <property type="entry name" value="Pyr_nuc-diS_OxRdtase"/>
</dbReference>
<sequence length="465" mass="50795">MSAVTPYDVIIIGSGQAGGPLATAFGQAGKKTAIIEREHVGGTCINEGCTPTKTMVASARVAYLTRRAADYGVETSGSVTVDMTVVRKRKRDIVESFRNGSQRRLEQPKNVDLLMGEAYFIEPRVIEVRLRNGELRQLRGEIICLNTGDRPATPRIEGIEQVPYLNSTTIMELDQVPEHLLVLGGGYVGLEFAQMFRRFGSQVTVIQRGTQLLSREDADIAQEVLKILREDGIEVLLESSANSVKKSADGHIQLTVRTSEGERTLTGSHLLAAAGRVPNSDTLHLEAAGIATDQKGYIQVNDRLETNVPDIYALGDVKGGPAFTHISYDDFRILRTNLIEHGNTSIANRLLLYTVFIDPQLGRVGMAETEARQQGRHIKVAKMPMSYVARALEVDESRGIMKAIVDADNNQILGACILGLEGGEIMAMLEIAMLGKLPYTTLRDGVFAHPTLAESLNNLFSSFES</sequence>
<dbReference type="PRINTS" id="PR00368">
    <property type="entry name" value="FADPNR"/>
</dbReference>
<dbReference type="Pfam" id="PF02852">
    <property type="entry name" value="Pyr_redox_dim"/>
    <property type="match status" value="1"/>
</dbReference>
<dbReference type="InterPro" id="IPR036188">
    <property type="entry name" value="FAD/NAD-bd_sf"/>
</dbReference>
<dbReference type="Gene3D" id="3.50.50.60">
    <property type="entry name" value="FAD/NAD(P)-binding domain"/>
    <property type="match status" value="2"/>
</dbReference>
<dbReference type="SUPFAM" id="SSF55424">
    <property type="entry name" value="FAD/NAD-linked reductases, dimerisation (C-terminal) domain"/>
    <property type="match status" value="1"/>
</dbReference>
<reference evidence="7 8" key="1">
    <citation type="journal article" date="2021" name="Int. J. Syst. Evol. Microbiol.">
        <title>Reticulibacter mediterranei gen. nov., sp. nov., within the new family Reticulibacteraceae fam. nov., and Ktedonospora formicarum gen. nov., sp. nov., Ktedonobacter robiniae sp. nov., Dictyobacter formicarum sp. nov. and Dictyobacter arantiisoli sp. nov., belonging to the class Ktedonobacteria.</title>
        <authorList>
            <person name="Yabe S."/>
            <person name="Zheng Y."/>
            <person name="Wang C.M."/>
            <person name="Sakai Y."/>
            <person name="Abe K."/>
            <person name="Yokota A."/>
            <person name="Donadio S."/>
            <person name="Cavaletti L."/>
            <person name="Monciardini P."/>
        </authorList>
    </citation>
    <scope>NUCLEOTIDE SEQUENCE [LARGE SCALE GENOMIC DNA]</scope>
    <source>
        <strain evidence="7 8">SOSP1-9</strain>
    </source>
</reference>
<evidence type="ECO:0000256" key="1">
    <source>
        <dbReference type="ARBA" id="ARBA00001974"/>
    </source>
</evidence>
<evidence type="ECO:0000259" key="5">
    <source>
        <dbReference type="Pfam" id="PF02852"/>
    </source>
</evidence>
<name>A0ABQ3VLT3_9CHLR</name>
<evidence type="ECO:0000256" key="3">
    <source>
        <dbReference type="ARBA" id="ARBA00022630"/>
    </source>
</evidence>
<keyword evidence="8" id="KW-1185">Reference proteome</keyword>
<dbReference type="SUPFAM" id="SSF51905">
    <property type="entry name" value="FAD/NAD(P)-binding domain"/>
    <property type="match status" value="1"/>
</dbReference>
<dbReference type="InterPro" id="IPR016156">
    <property type="entry name" value="FAD/NAD-linked_Rdtase_dimer_sf"/>
</dbReference>
<keyword evidence="3" id="KW-0285">Flavoprotein</keyword>
<dbReference type="Pfam" id="PF07992">
    <property type="entry name" value="Pyr_redox_2"/>
    <property type="match status" value="1"/>
</dbReference>
<evidence type="ECO:0000256" key="4">
    <source>
        <dbReference type="ARBA" id="ARBA00022827"/>
    </source>
</evidence>
<feature type="domain" description="Pyridine nucleotide-disulphide oxidoreductase dimerisation" evidence="5">
    <location>
        <begin position="354"/>
        <end position="458"/>
    </location>
</feature>
<dbReference type="EMBL" id="BNJJ01000011">
    <property type="protein sequence ID" value="GHO86041.1"/>
    <property type="molecule type" value="Genomic_DNA"/>
</dbReference>
<dbReference type="PIRSF" id="PIRSF000350">
    <property type="entry name" value="Mercury_reductase_MerA"/>
    <property type="match status" value="1"/>
</dbReference>
<dbReference type="PANTHER" id="PTHR43014">
    <property type="entry name" value="MERCURIC REDUCTASE"/>
    <property type="match status" value="1"/>
</dbReference>
<dbReference type="PANTHER" id="PTHR43014:SF2">
    <property type="entry name" value="MERCURIC REDUCTASE"/>
    <property type="match status" value="1"/>
</dbReference>
<protein>
    <submittedName>
        <fullName evidence="7">Mercuric reductase</fullName>
    </submittedName>
</protein>
<dbReference type="Gene3D" id="3.30.390.30">
    <property type="match status" value="1"/>
</dbReference>
<comment type="caution">
    <text evidence="7">The sequence shown here is derived from an EMBL/GenBank/DDBJ whole genome shotgun (WGS) entry which is preliminary data.</text>
</comment>
<dbReference type="Proteomes" id="UP000635565">
    <property type="component" value="Unassembled WGS sequence"/>
</dbReference>
<dbReference type="RefSeq" id="WP_201363670.1">
    <property type="nucleotide sequence ID" value="NZ_BNJJ01000011.1"/>
</dbReference>
<proteinExistence type="inferred from homology"/>
<organism evidence="7 8">
    <name type="scientific">Dictyobacter formicarum</name>
    <dbReference type="NCBI Taxonomy" id="2778368"/>
    <lineage>
        <taxon>Bacteria</taxon>
        <taxon>Bacillati</taxon>
        <taxon>Chloroflexota</taxon>
        <taxon>Ktedonobacteria</taxon>
        <taxon>Ktedonobacterales</taxon>
        <taxon>Dictyobacteraceae</taxon>
        <taxon>Dictyobacter</taxon>
    </lineage>
</organism>